<protein>
    <recommendedName>
        <fullName evidence="1">Galaxin-like repeats domain-containing protein</fullName>
    </recommendedName>
</protein>
<reference evidence="2" key="1">
    <citation type="submission" date="2022-03" db="EMBL/GenBank/DDBJ databases">
        <authorList>
            <person name="Martin C."/>
        </authorList>
    </citation>
    <scope>NUCLEOTIDE SEQUENCE</scope>
</reference>
<name>A0A8J1XXU0_OWEFU</name>
<evidence type="ECO:0000313" key="2">
    <source>
        <dbReference type="EMBL" id="CAH1791862.1"/>
    </source>
</evidence>
<dbReference type="InterPro" id="IPR055284">
    <property type="entry name" value="Galaxin-like"/>
</dbReference>
<accession>A0A8J1XXU0</accession>
<dbReference type="Proteomes" id="UP000749559">
    <property type="component" value="Unassembled WGS sequence"/>
</dbReference>
<dbReference type="SUPFAM" id="SSF50242">
    <property type="entry name" value="TIMP-like"/>
    <property type="match status" value="1"/>
</dbReference>
<proteinExistence type="predicted"/>
<gene>
    <name evidence="2" type="ORF">OFUS_LOCUS16903</name>
</gene>
<dbReference type="InterPro" id="IPR008993">
    <property type="entry name" value="TIMP-like_OB-fold"/>
</dbReference>
<dbReference type="OrthoDB" id="6130541at2759"/>
<sequence>MGSVISSSSISFGLLLCYLTTVTSMQNQVKHCYGKSAPLYGAKKCCHSAREWYIPSQSLCCGGKIERLDDVTKHECCGDRIINTTEKICCDNIAHPIIDPDSGKRRNTCCPGTGNVYKYRTDVCCMDSNMKYTLRIAKPKEDLQCCLGNPFDKNNSSATCDFSTGLVSICGEIPFDARDDSCCAGTLIKGYPSGVANRACCGKKNYNTDDEKCCIEPNVEPFDIHKSRECCGNTSYDPTSQICCRSQVFEREKYKNCATAVKLEFGCGGKVLGPNEECCKKSGATLHSKTEVSYNKATEQCCGGTVVPKSAECCGGEPIKTEQRDEYICCRKSHKTRRDGPDHDACCKAYHTDKYDNAPKYTSYNSKTMICTEGQPMPKNSKYQQYCGGTPLKPNKLCCNGQQHNKRSSTKTKCCGVKSFNYDFEMCCKGRVGTQKEHVCCYEGLKNRNKLDKQCQKVEETQKYCQGRPYDDSTYTCGTQGELYMIKKIEGMIMAHNAVIKPKRKSPRLPQCKWCKEIAVNGTKWQRAWTEGICLKKYVVSVQITSQISGTNVAAMANIKDNDIRKSRRKNTYRPDFFQTANRGTISVKASSCQCSDILEQNRELIIMTDNLIDQNGSLNLSDNDIVIENKRIIRKKIKRKMRRRGKERCERVTRRRG</sequence>
<organism evidence="2 3">
    <name type="scientific">Owenia fusiformis</name>
    <name type="common">Polychaete worm</name>
    <dbReference type="NCBI Taxonomy" id="6347"/>
    <lineage>
        <taxon>Eukaryota</taxon>
        <taxon>Metazoa</taxon>
        <taxon>Spiralia</taxon>
        <taxon>Lophotrochozoa</taxon>
        <taxon>Annelida</taxon>
        <taxon>Polychaeta</taxon>
        <taxon>Sedentaria</taxon>
        <taxon>Canalipalpata</taxon>
        <taxon>Sabellida</taxon>
        <taxon>Oweniida</taxon>
        <taxon>Oweniidae</taxon>
        <taxon>Owenia</taxon>
    </lineage>
</organism>
<dbReference type="PANTHER" id="PTHR34490">
    <property type="entry name" value="PROTEIN CBG12054-RELATED"/>
    <property type="match status" value="1"/>
</dbReference>
<dbReference type="EMBL" id="CAIIXF020000008">
    <property type="protein sequence ID" value="CAH1791862.1"/>
    <property type="molecule type" value="Genomic_DNA"/>
</dbReference>
<feature type="domain" description="Galaxin-like repeats" evidence="1">
    <location>
        <begin position="362"/>
        <end position="478"/>
    </location>
</feature>
<comment type="caution">
    <text evidence="2">The sequence shown here is derived from an EMBL/GenBank/DDBJ whole genome shotgun (WGS) entry which is preliminary data.</text>
</comment>
<keyword evidence="3" id="KW-1185">Reference proteome</keyword>
<evidence type="ECO:0000259" key="1">
    <source>
        <dbReference type="Pfam" id="PF24748"/>
    </source>
</evidence>
<dbReference type="AlphaFoldDB" id="A0A8J1XXU0"/>
<evidence type="ECO:0000313" key="3">
    <source>
        <dbReference type="Proteomes" id="UP000749559"/>
    </source>
</evidence>
<feature type="domain" description="Galaxin-like repeats" evidence="1">
    <location>
        <begin position="169"/>
        <end position="282"/>
    </location>
</feature>
<dbReference type="Pfam" id="PF24748">
    <property type="entry name" value="Galaxin_repeat"/>
    <property type="match status" value="3"/>
</dbReference>
<feature type="domain" description="Galaxin-like repeats" evidence="1">
    <location>
        <begin position="44"/>
        <end position="156"/>
    </location>
</feature>
<dbReference type="InterPro" id="IPR056601">
    <property type="entry name" value="Galaxin_dom"/>
</dbReference>